<sequence length="56" mass="6275">MAYTDKLLLCETVDRSQLYLDQIESMARCKGRGCKGNMRLSMVRLKEMSGFVGGLA</sequence>
<name>A0A256FVS9_9HYPH</name>
<protein>
    <submittedName>
        <fullName evidence="1">Uncharacterized protein</fullName>
    </submittedName>
</protein>
<proteinExistence type="predicted"/>
<dbReference type="Proteomes" id="UP000215590">
    <property type="component" value="Unassembled WGS sequence"/>
</dbReference>
<accession>A0A256FVS9</accession>
<dbReference type="AlphaFoldDB" id="A0A256FVS9"/>
<evidence type="ECO:0000313" key="1">
    <source>
        <dbReference type="EMBL" id="OYR18967.1"/>
    </source>
</evidence>
<dbReference type="EMBL" id="NNRJ01000019">
    <property type="protein sequence ID" value="OYR18967.1"/>
    <property type="molecule type" value="Genomic_DNA"/>
</dbReference>
<evidence type="ECO:0000313" key="2">
    <source>
        <dbReference type="Proteomes" id="UP000215590"/>
    </source>
</evidence>
<comment type="caution">
    <text evidence="1">The sequence shown here is derived from an EMBL/GenBank/DDBJ whole genome shotgun (WGS) entry which is preliminary data.</text>
</comment>
<keyword evidence="2" id="KW-1185">Reference proteome</keyword>
<reference evidence="1 2" key="1">
    <citation type="submission" date="2017-07" db="EMBL/GenBank/DDBJ databases">
        <title>Phylogenetic study on the rhizospheric bacterium Ochrobactrum sp. A44.</title>
        <authorList>
            <person name="Krzyzanowska D.M."/>
            <person name="Ossowicki A."/>
            <person name="Rajewska M."/>
            <person name="Maciag T."/>
            <person name="Kaczynski Z."/>
            <person name="Czerwicka M."/>
            <person name="Jafra S."/>
        </authorList>
    </citation>
    <scope>NUCLEOTIDE SEQUENCE [LARGE SCALE GENOMIC DNA]</scope>
    <source>
        <strain evidence="1 2">DSM 7216</strain>
    </source>
</reference>
<organism evidence="1 2">
    <name type="scientific">Brucella thiophenivorans</name>
    <dbReference type="NCBI Taxonomy" id="571255"/>
    <lineage>
        <taxon>Bacteria</taxon>
        <taxon>Pseudomonadati</taxon>
        <taxon>Pseudomonadota</taxon>
        <taxon>Alphaproteobacteria</taxon>
        <taxon>Hyphomicrobiales</taxon>
        <taxon>Brucellaceae</taxon>
        <taxon>Brucella/Ochrobactrum group</taxon>
        <taxon>Brucella</taxon>
    </lineage>
</organism>
<gene>
    <name evidence="1" type="ORF">CEV31_2307</name>
</gene>